<feature type="transmembrane region" description="Helical" evidence="1">
    <location>
        <begin position="26"/>
        <end position="49"/>
    </location>
</feature>
<proteinExistence type="predicted"/>
<dbReference type="RefSeq" id="WP_122900311.1">
    <property type="nucleotide sequence ID" value="NZ_RHIB01000003.1"/>
</dbReference>
<keyword evidence="3" id="KW-1185">Reference proteome</keyword>
<gene>
    <name evidence="2" type="ORF">EBO34_15665</name>
</gene>
<feature type="transmembrane region" description="Helical" evidence="1">
    <location>
        <begin position="81"/>
        <end position="100"/>
    </location>
</feature>
<dbReference type="OrthoDB" id="2182676at2"/>
<reference evidence="2 3" key="1">
    <citation type="submission" date="2018-10" db="EMBL/GenBank/DDBJ databases">
        <title>Bacillus Keqinensis sp. nov., a moderately halophilic bacterium isolated from a saline-alkaline lake.</title>
        <authorList>
            <person name="Wang H."/>
        </authorList>
    </citation>
    <scope>NUCLEOTIDE SEQUENCE [LARGE SCALE GENOMIC DNA]</scope>
    <source>
        <strain evidence="2 3">KQ-3</strain>
    </source>
</reference>
<evidence type="ECO:0000313" key="3">
    <source>
        <dbReference type="Proteomes" id="UP000278746"/>
    </source>
</evidence>
<feature type="transmembrane region" description="Helical" evidence="1">
    <location>
        <begin position="178"/>
        <end position="196"/>
    </location>
</feature>
<accession>A0A3M7TM01</accession>
<evidence type="ECO:0000313" key="2">
    <source>
        <dbReference type="EMBL" id="RNA66653.1"/>
    </source>
</evidence>
<evidence type="ECO:0000256" key="1">
    <source>
        <dbReference type="SAM" id="Phobius"/>
    </source>
</evidence>
<feature type="transmembrane region" description="Helical" evidence="1">
    <location>
        <begin position="146"/>
        <end position="172"/>
    </location>
</feature>
<dbReference type="Pfam" id="PF04854">
    <property type="entry name" value="DUF624"/>
    <property type="match status" value="1"/>
</dbReference>
<dbReference type="EMBL" id="RHIB01000003">
    <property type="protein sequence ID" value="RNA66653.1"/>
    <property type="molecule type" value="Genomic_DNA"/>
</dbReference>
<keyword evidence="1" id="KW-0812">Transmembrane</keyword>
<keyword evidence="1" id="KW-1133">Transmembrane helix</keyword>
<comment type="caution">
    <text evidence="2">The sequence shown here is derived from an EMBL/GenBank/DDBJ whole genome shotgun (WGS) entry which is preliminary data.</text>
</comment>
<keyword evidence="1" id="KW-0472">Membrane</keyword>
<dbReference type="Proteomes" id="UP000278746">
    <property type="component" value="Unassembled WGS sequence"/>
</dbReference>
<protein>
    <submittedName>
        <fullName evidence="2">DUF624 domain-containing protein</fullName>
    </submittedName>
</protein>
<feature type="transmembrane region" description="Helical" evidence="1">
    <location>
        <begin position="106"/>
        <end position="134"/>
    </location>
</feature>
<dbReference type="InterPro" id="IPR006938">
    <property type="entry name" value="DUF624"/>
</dbReference>
<organism evidence="2 3">
    <name type="scientific">Alteribacter keqinensis</name>
    <dbReference type="NCBI Taxonomy" id="2483800"/>
    <lineage>
        <taxon>Bacteria</taxon>
        <taxon>Bacillati</taxon>
        <taxon>Bacillota</taxon>
        <taxon>Bacilli</taxon>
        <taxon>Bacillales</taxon>
        <taxon>Bacillaceae</taxon>
        <taxon>Alteribacter</taxon>
    </lineage>
</organism>
<name>A0A3M7TM01_9BACI</name>
<dbReference type="AlphaFoldDB" id="A0A3M7TM01"/>
<sequence length="214" mass="23926">MITGNRLVNWIYRGLEVFVKIAALNVMWMVFTVLGAGVLGFFPASAALLSVIRKWMMEGIDTSVPRTFFASYKKEFVKANVLGYAALLYGFVLFTNYQFMLSADGIVQLLIVIGLIILGTLFFLTVTFLFPAIVHFDLPVLKVVKVAFLFGMTHFYLAILAGIGLTVTYHIVLFFPGIFMWFVPSLTGIILMPAAYKAFQKFSRETTADEAVKV</sequence>